<protein>
    <submittedName>
        <fullName evidence="1">Uncharacterized protein</fullName>
    </submittedName>
</protein>
<accession>A0A3S9WJ19</accession>
<dbReference type="RefSeq" id="WP_127012026.1">
    <property type="nucleotide sequence ID" value="NZ_CP031422.1"/>
</dbReference>
<dbReference type="AlphaFoldDB" id="A0A3S9WJ19"/>
<organism evidence="1 2">
    <name type="scientific">Microbacterium oxydans</name>
    <dbReference type="NCBI Taxonomy" id="82380"/>
    <lineage>
        <taxon>Bacteria</taxon>
        <taxon>Bacillati</taxon>
        <taxon>Actinomycetota</taxon>
        <taxon>Actinomycetes</taxon>
        <taxon>Micrococcales</taxon>
        <taxon>Microbacteriaceae</taxon>
        <taxon>Microbacterium</taxon>
    </lineage>
</organism>
<dbReference type="Proteomes" id="UP000274841">
    <property type="component" value="Chromosome"/>
</dbReference>
<evidence type="ECO:0000313" key="2">
    <source>
        <dbReference type="Proteomes" id="UP000274841"/>
    </source>
</evidence>
<proteinExistence type="predicted"/>
<name>A0A3S9WJ19_9MICO</name>
<dbReference type="EMBL" id="CP031422">
    <property type="protein sequence ID" value="AZS40085.1"/>
    <property type="molecule type" value="Genomic_DNA"/>
</dbReference>
<sequence>MTEQEGFRPSGQQARTGRCALCGSRAKLTQAHVPPKAAFNRGSFAWGGTTADNRVAYGRPRLGGASRYAHCEACRASTSPWDDEYIKWAYCFAGHLLHSQWKGQRTHITGELTDVRPGRFIRAAIAGMTALTPKLIDSHADLVRIVREGIPAQPPEGMRFLAAIAPNRSSAHVEGSHEALVVRMSQDSDSGEWATATTPAASAVIHFAPFSLLLADRQLVDSFPHVDCTEWLQLGVDDIANVRIALPIVDLPRTPTAPVPLAMLQFMEARA</sequence>
<evidence type="ECO:0000313" key="1">
    <source>
        <dbReference type="EMBL" id="AZS40085.1"/>
    </source>
</evidence>
<reference evidence="1 2" key="1">
    <citation type="submission" date="2018-08" db="EMBL/GenBank/DDBJ databases">
        <title>Microbacterium oxydans strain HG3.</title>
        <authorList>
            <person name="ORTET P."/>
        </authorList>
    </citation>
    <scope>NUCLEOTIDE SEQUENCE [LARGE SCALE GENOMIC DNA]</scope>
    <source>
        <strain evidence="1 2">HG3</strain>
    </source>
</reference>
<dbReference type="KEGG" id="moy:CVS54_01408"/>
<gene>
    <name evidence="1" type="ORF">CVS54_01408</name>
</gene>